<reference evidence="4 5" key="1">
    <citation type="submission" date="2016-10" db="EMBL/GenBank/DDBJ databases">
        <authorList>
            <person name="de Groot N.N."/>
        </authorList>
    </citation>
    <scope>NUCLEOTIDE SEQUENCE [LARGE SCALE GENOMIC DNA]</scope>
    <source>
        <strain evidence="4 5">CGMCC 4.3510</strain>
    </source>
</reference>
<evidence type="ECO:0000256" key="2">
    <source>
        <dbReference type="ARBA" id="ARBA00023315"/>
    </source>
</evidence>
<evidence type="ECO:0000313" key="5">
    <source>
        <dbReference type="Proteomes" id="UP000199323"/>
    </source>
</evidence>
<dbReference type="InterPro" id="IPR050832">
    <property type="entry name" value="Bact_Acetyltransf"/>
</dbReference>
<dbReference type="PROSITE" id="PS51186">
    <property type="entry name" value="GNAT"/>
    <property type="match status" value="1"/>
</dbReference>
<dbReference type="Pfam" id="PF00583">
    <property type="entry name" value="Acetyltransf_1"/>
    <property type="match status" value="1"/>
</dbReference>
<dbReference type="InterPro" id="IPR000182">
    <property type="entry name" value="GNAT_dom"/>
</dbReference>
<feature type="domain" description="N-acetyltransferase" evidence="3">
    <location>
        <begin position="11"/>
        <end position="155"/>
    </location>
</feature>
<keyword evidence="2" id="KW-0012">Acyltransferase</keyword>
<organism evidence="4 5">
    <name type="scientific">Actinacidiphila alni</name>
    <dbReference type="NCBI Taxonomy" id="380248"/>
    <lineage>
        <taxon>Bacteria</taxon>
        <taxon>Bacillati</taxon>
        <taxon>Actinomycetota</taxon>
        <taxon>Actinomycetes</taxon>
        <taxon>Kitasatosporales</taxon>
        <taxon>Streptomycetaceae</taxon>
        <taxon>Actinacidiphila</taxon>
    </lineage>
</organism>
<dbReference type="AlphaFoldDB" id="A0A1I1XC24"/>
<evidence type="ECO:0000256" key="1">
    <source>
        <dbReference type="ARBA" id="ARBA00022679"/>
    </source>
</evidence>
<dbReference type="GO" id="GO:0016747">
    <property type="term" value="F:acyltransferase activity, transferring groups other than amino-acyl groups"/>
    <property type="evidence" value="ECO:0007669"/>
    <property type="project" value="InterPro"/>
</dbReference>
<dbReference type="InterPro" id="IPR016181">
    <property type="entry name" value="Acyl_CoA_acyltransferase"/>
</dbReference>
<dbReference type="EMBL" id="FONG01000001">
    <property type="protein sequence ID" value="SFE04976.1"/>
    <property type="molecule type" value="Genomic_DNA"/>
</dbReference>
<dbReference type="Gene3D" id="3.40.630.30">
    <property type="match status" value="1"/>
</dbReference>
<gene>
    <name evidence="4" type="ORF">SAMN05216251_101296</name>
</gene>
<dbReference type="CDD" id="cd04301">
    <property type="entry name" value="NAT_SF"/>
    <property type="match status" value="1"/>
</dbReference>
<dbReference type="PANTHER" id="PTHR43877">
    <property type="entry name" value="AMINOALKYLPHOSPHONATE N-ACETYLTRANSFERASE-RELATED-RELATED"/>
    <property type="match status" value="1"/>
</dbReference>
<dbReference type="RefSeq" id="WP_093711441.1">
    <property type="nucleotide sequence ID" value="NZ_FONG01000001.1"/>
</dbReference>
<evidence type="ECO:0000313" key="4">
    <source>
        <dbReference type="EMBL" id="SFE04976.1"/>
    </source>
</evidence>
<dbReference type="Proteomes" id="UP000199323">
    <property type="component" value="Unassembled WGS sequence"/>
</dbReference>
<dbReference type="STRING" id="380248.SAMN05216251_101296"/>
<sequence length="167" mass="17232">MTGGGVPEAEVVLRAARPDEADELTELALRSKAHWGYDDAFMAACRAELTLPADAVAARRTTVALDRATGRVIGLVTLEGGAPEAVLGMLFVDPAAMGRGAGRLLYEHAVAVAAGLGCARISIDADPNAEPFYRAMGAVTVGRVPSGSIAGRTLPQMTAEVPGVRAY</sequence>
<dbReference type="PANTHER" id="PTHR43877:SF1">
    <property type="entry name" value="ACETYLTRANSFERASE"/>
    <property type="match status" value="1"/>
</dbReference>
<name>A0A1I1XC24_9ACTN</name>
<protein>
    <submittedName>
        <fullName evidence="4">Acetyltransferase (GNAT) domain-containing protein</fullName>
    </submittedName>
</protein>
<dbReference type="OrthoDB" id="164032at2"/>
<proteinExistence type="predicted"/>
<accession>A0A1I1XC24</accession>
<keyword evidence="1 4" id="KW-0808">Transferase</keyword>
<evidence type="ECO:0000259" key="3">
    <source>
        <dbReference type="PROSITE" id="PS51186"/>
    </source>
</evidence>
<dbReference type="SUPFAM" id="SSF55729">
    <property type="entry name" value="Acyl-CoA N-acyltransferases (Nat)"/>
    <property type="match status" value="1"/>
</dbReference>
<keyword evidence="5" id="KW-1185">Reference proteome</keyword>